<proteinExistence type="predicted"/>
<keyword evidence="4" id="KW-1185">Reference proteome</keyword>
<evidence type="ECO:0000313" key="4">
    <source>
        <dbReference type="Proteomes" id="UP001459277"/>
    </source>
</evidence>
<dbReference type="CDD" id="cd06222">
    <property type="entry name" value="RNase_H_like"/>
    <property type="match status" value="1"/>
</dbReference>
<dbReference type="Pfam" id="PF13456">
    <property type="entry name" value="RVT_3"/>
    <property type="match status" value="1"/>
</dbReference>
<organism evidence="3 4">
    <name type="scientific">Lithocarpus litseifolius</name>
    <dbReference type="NCBI Taxonomy" id="425828"/>
    <lineage>
        <taxon>Eukaryota</taxon>
        <taxon>Viridiplantae</taxon>
        <taxon>Streptophyta</taxon>
        <taxon>Embryophyta</taxon>
        <taxon>Tracheophyta</taxon>
        <taxon>Spermatophyta</taxon>
        <taxon>Magnoliopsida</taxon>
        <taxon>eudicotyledons</taxon>
        <taxon>Gunneridae</taxon>
        <taxon>Pentapetalae</taxon>
        <taxon>rosids</taxon>
        <taxon>fabids</taxon>
        <taxon>Fagales</taxon>
        <taxon>Fagaceae</taxon>
        <taxon>Lithocarpus</taxon>
    </lineage>
</organism>
<dbReference type="GO" id="GO:0004523">
    <property type="term" value="F:RNA-DNA hybrid ribonuclease activity"/>
    <property type="evidence" value="ECO:0007669"/>
    <property type="project" value="InterPro"/>
</dbReference>
<dbReference type="GO" id="GO:0003676">
    <property type="term" value="F:nucleic acid binding"/>
    <property type="evidence" value="ECO:0007669"/>
    <property type="project" value="InterPro"/>
</dbReference>
<dbReference type="InterPro" id="IPR044730">
    <property type="entry name" value="RNase_H-like_dom_plant"/>
</dbReference>
<reference evidence="3 4" key="1">
    <citation type="submission" date="2024-01" db="EMBL/GenBank/DDBJ databases">
        <title>A telomere-to-telomere, gap-free genome of sweet tea (Lithocarpus litseifolius).</title>
        <authorList>
            <person name="Zhou J."/>
        </authorList>
    </citation>
    <scope>NUCLEOTIDE SEQUENCE [LARGE SCALE GENOMIC DNA]</scope>
    <source>
        <strain evidence="3">Zhou-2022a</strain>
        <tissue evidence="3">Leaf</tissue>
    </source>
</reference>
<protein>
    <recommendedName>
        <fullName evidence="5">RNase H type-1 domain-containing protein</fullName>
    </recommendedName>
</protein>
<dbReference type="InterPro" id="IPR053151">
    <property type="entry name" value="RNase_H-like"/>
</dbReference>
<dbReference type="InterPro" id="IPR002156">
    <property type="entry name" value="RNaseH_domain"/>
</dbReference>
<accession>A0AAW2CM28</accession>
<evidence type="ECO:0000259" key="1">
    <source>
        <dbReference type="Pfam" id="PF13456"/>
    </source>
</evidence>
<dbReference type="EMBL" id="JAZDWU010000006">
    <property type="protein sequence ID" value="KAK9999286.1"/>
    <property type="molecule type" value="Genomic_DNA"/>
</dbReference>
<dbReference type="PANTHER" id="PTHR47723:SF20">
    <property type="entry name" value="RNASE H TYPE-1 DOMAIN-CONTAINING PROTEIN"/>
    <property type="match status" value="1"/>
</dbReference>
<evidence type="ECO:0000313" key="3">
    <source>
        <dbReference type="EMBL" id="KAK9999286.1"/>
    </source>
</evidence>
<evidence type="ECO:0008006" key="5">
    <source>
        <dbReference type="Google" id="ProtNLM"/>
    </source>
</evidence>
<dbReference type="Gene3D" id="3.30.420.10">
    <property type="entry name" value="Ribonuclease H-like superfamily/Ribonuclease H"/>
    <property type="match status" value="1"/>
</dbReference>
<dbReference type="AlphaFoldDB" id="A0AAW2CM28"/>
<dbReference type="InterPro" id="IPR036397">
    <property type="entry name" value="RNaseH_sf"/>
</dbReference>
<dbReference type="PANTHER" id="PTHR47723">
    <property type="entry name" value="OS05G0353850 PROTEIN"/>
    <property type="match status" value="1"/>
</dbReference>
<sequence length="619" mass="70507">MEVLGRIIEEKCNNKHWNPVKASTSGPAFSYLFFADDLLLFAKANQQNCESIREALDEFCMVSGQKINPTKSKVYFSLNIDGDQRAEFCEILGFHSTPKLGTNLGFPLRHAGASNQDLNFILGRVGWEKITQPIEKGGLGLQTVKGRNLAYLAKLNCRFYLEKDSLWAQVVRKKYMSPRRISSSNENSLPSSRTWKAMKKGMEVFKRGTRWSLGRESSLKFWYDKWTSNGPLRSIIHDPLTREEDEIKVRDIASLDGWDWEKLTMVLPTKICLEIQAMPRSQVANKEEKIIWDASSNGEFNLNNAYTLANGEAPQSFNGKWIWKLKVLPRIQFFIWMCLYNSIATRERLVTRGLQISVLCPLCNSYPKTIVHMLRDCHAAANCWQNLGTRVLTLEFYSLSLPTWLENNCKSTKTSNHLQIPWSTIFDFGIWTIWNHRNNVVFKNKPISHSIHKEIIHKATEYSFIAQNFSNCNPQIERSIRWERPNRGWHKLNTDGSSLGNSGLASGGGVLRNEVGGWIRAFSRKIGIITSIVAELWALRDGLSMCVDMQIPAFEVELDARVVADLMNNTTRLNSDYAAIVADCRQLLSQIPQVKVSHCYREANRCADALTRIGLSAPP</sequence>
<comment type="caution">
    <text evidence="3">The sequence shown here is derived from an EMBL/GenBank/DDBJ whole genome shotgun (WGS) entry which is preliminary data.</text>
</comment>
<feature type="domain" description="Reverse transcriptase zinc-binding" evidence="2">
    <location>
        <begin position="300"/>
        <end position="384"/>
    </location>
</feature>
<dbReference type="InterPro" id="IPR026960">
    <property type="entry name" value="RVT-Znf"/>
</dbReference>
<dbReference type="SUPFAM" id="SSF53098">
    <property type="entry name" value="Ribonuclease H-like"/>
    <property type="match status" value="1"/>
</dbReference>
<name>A0AAW2CM28_9ROSI</name>
<dbReference type="InterPro" id="IPR012337">
    <property type="entry name" value="RNaseH-like_sf"/>
</dbReference>
<gene>
    <name evidence="3" type="ORF">SO802_018889</name>
</gene>
<feature type="domain" description="RNase H type-1" evidence="1">
    <location>
        <begin position="493"/>
        <end position="611"/>
    </location>
</feature>
<evidence type="ECO:0000259" key="2">
    <source>
        <dbReference type="Pfam" id="PF13966"/>
    </source>
</evidence>
<dbReference type="Pfam" id="PF13966">
    <property type="entry name" value="zf-RVT"/>
    <property type="match status" value="1"/>
</dbReference>
<dbReference type="Proteomes" id="UP001459277">
    <property type="component" value="Unassembled WGS sequence"/>
</dbReference>